<dbReference type="FunFam" id="1.25.40.10:FF:000144">
    <property type="entry name" value="Pentatricopeptide repeat-containing protein, mitochondrial"/>
    <property type="match status" value="1"/>
</dbReference>
<dbReference type="InterPro" id="IPR011990">
    <property type="entry name" value="TPR-like_helical_dom_sf"/>
</dbReference>
<gene>
    <name evidence="3" type="ORF">RJ641_028293</name>
</gene>
<dbReference type="PANTHER" id="PTHR47926">
    <property type="entry name" value="PENTATRICOPEPTIDE REPEAT-CONTAINING PROTEIN"/>
    <property type="match status" value="1"/>
</dbReference>
<dbReference type="Gene3D" id="1.25.40.10">
    <property type="entry name" value="Tetratricopeptide repeat domain"/>
    <property type="match status" value="4"/>
</dbReference>
<dbReference type="Proteomes" id="UP001370490">
    <property type="component" value="Unassembled WGS sequence"/>
</dbReference>
<dbReference type="AlphaFoldDB" id="A0AAN8ZM60"/>
<keyword evidence="4" id="KW-1185">Reference proteome</keyword>
<dbReference type="EMBL" id="JBAMMX010000004">
    <property type="protein sequence ID" value="KAK6942916.1"/>
    <property type="molecule type" value="Genomic_DNA"/>
</dbReference>
<dbReference type="SUPFAM" id="SSF48452">
    <property type="entry name" value="TPR-like"/>
    <property type="match status" value="1"/>
</dbReference>
<accession>A0AAN8ZM60</accession>
<evidence type="ECO:0000313" key="3">
    <source>
        <dbReference type="EMBL" id="KAK6942916.1"/>
    </source>
</evidence>
<feature type="repeat" description="PPR" evidence="2">
    <location>
        <begin position="150"/>
        <end position="184"/>
    </location>
</feature>
<dbReference type="Pfam" id="PF20431">
    <property type="entry name" value="E_motif"/>
    <property type="match status" value="1"/>
</dbReference>
<reference evidence="3 4" key="1">
    <citation type="submission" date="2023-12" db="EMBL/GenBank/DDBJ databases">
        <title>A high-quality genome assembly for Dillenia turbinata (Dilleniales).</title>
        <authorList>
            <person name="Chanderbali A."/>
        </authorList>
    </citation>
    <scope>NUCLEOTIDE SEQUENCE [LARGE SCALE GENOMIC DNA]</scope>
    <source>
        <strain evidence="3">LSX21</strain>
        <tissue evidence="3">Leaf</tissue>
    </source>
</reference>
<organism evidence="3 4">
    <name type="scientific">Dillenia turbinata</name>
    <dbReference type="NCBI Taxonomy" id="194707"/>
    <lineage>
        <taxon>Eukaryota</taxon>
        <taxon>Viridiplantae</taxon>
        <taxon>Streptophyta</taxon>
        <taxon>Embryophyta</taxon>
        <taxon>Tracheophyta</taxon>
        <taxon>Spermatophyta</taxon>
        <taxon>Magnoliopsida</taxon>
        <taxon>eudicotyledons</taxon>
        <taxon>Gunneridae</taxon>
        <taxon>Pentapetalae</taxon>
        <taxon>Dilleniales</taxon>
        <taxon>Dilleniaceae</taxon>
        <taxon>Dillenia</taxon>
    </lineage>
</organism>
<dbReference type="PANTHER" id="PTHR47926:SF357">
    <property type="entry name" value="PENTATRICOPEPTIDE REPEAT-CONTAINING PROTEIN"/>
    <property type="match status" value="1"/>
</dbReference>
<dbReference type="InterPro" id="IPR002885">
    <property type="entry name" value="PPR_rpt"/>
</dbReference>
<feature type="repeat" description="PPR" evidence="2">
    <location>
        <begin position="119"/>
        <end position="149"/>
    </location>
</feature>
<keyword evidence="1" id="KW-0677">Repeat</keyword>
<protein>
    <submittedName>
        <fullName evidence="3">Pentatricopeptide repeat</fullName>
    </submittedName>
</protein>
<feature type="repeat" description="PPR" evidence="2">
    <location>
        <begin position="251"/>
        <end position="285"/>
    </location>
</feature>
<dbReference type="PROSITE" id="PS51375">
    <property type="entry name" value="PPR"/>
    <property type="match status" value="3"/>
</dbReference>
<dbReference type="InterPro" id="IPR046848">
    <property type="entry name" value="E_motif"/>
</dbReference>
<sequence length="474" mass="53275">MREFSDAYQVFDKVSNLNVSVATSIIGRFVKQSQYERAIYLFSRMLVLNIRPNEFTFGTVLHSSVLLKDLNLGKQFHAFTTKIGLQCNVFVGSAVLDMYAKLSTIEEARRAFEDTDEPNIVSYTSLIHGYLKKGKFEDAKMLFGAMPERNVVSWNAMIGGSSQMGYNEEAVNIFIKMLREGMRPNESTFPCAISAAANIAALGMGQSFHACAVKFLGKFDVFVGNSLISFYVKCGSMEDGLLIFNKLTERNIVSWNAMICGYAQNGQANEALDFFDKVQFAGLKPNSVTILGLLLACNYAGLVDKGYSYFNMVRNENPSMLKAEHYACVVDLLSRSGRFEEAKRFIGNLPFDPGLGFWKALLGGCQIHSNMELGELASRRILELDPADVSSYVMLSNAHSAAGRWQSVSMIRTKMRMKEMKRVPGCSWIQVKNELHVFIARDQTHKEKDETYEVLRIFLEHLKESQELTNLVES</sequence>
<name>A0AAN8ZM60_9MAGN</name>
<evidence type="ECO:0000313" key="4">
    <source>
        <dbReference type="Proteomes" id="UP001370490"/>
    </source>
</evidence>
<dbReference type="FunFam" id="1.25.40.10:FF:000719">
    <property type="entry name" value="Pentatricopeptide repeat-containing protein mitochondrial"/>
    <property type="match status" value="1"/>
</dbReference>
<dbReference type="GO" id="GO:0003723">
    <property type="term" value="F:RNA binding"/>
    <property type="evidence" value="ECO:0007669"/>
    <property type="project" value="InterPro"/>
</dbReference>
<proteinExistence type="predicted"/>
<dbReference type="Pfam" id="PF12854">
    <property type="entry name" value="PPR_1"/>
    <property type="match status" value="1"/>
</dbReference>
<dbReference type="Pfam" id="PF13041">
    <property type="entry name" value="PPR_2"/>
    <property type="match status" value="2"/>
</dbReference>
<comment type="caution">
    <text evidence="3">The sequence shown here is derived from an EMBL/GenBank/DDBJ whole genome shotgun (WGS) entry which is preliminary data.</text>
</comment>
<evidence type="ECO:0000256" key="2">
    <source>
        <dbReference type="PROSITE-ProRule" id="PRU00708"/>
    </source>
</evidence>
<dbReference type="GO" id="GO:0009451">
    <property type="term" value="P:RNA modification"/>
    <property type="evidence" value="ECO:0007669"/>
    <property type="project" value="InterPro"/>
</dbReference>
<dbReference type="InterPro" id="IPR046960">
    <property type="entry name" value="PPR_At4g14850-like_plant"/>
</dbReference>
<evidence type="ECO:0000256" key="1">
    <source>
        <dbReference type="ARBA" id="ARBA00022737"/>
    </source>
</evidence>
<dbReference type="NCBIfam" id="TIGR00756">
    <property type="entry name" value="PPR"/>
    <property type="match status" value="4"/>
</dbReference>
<dbReference type="Pfam" id="PF01535">
    <property type="entry name" value="PPR"/>
    <property type="match status" value="1"/>
</dbReference>